<evidence type="ECO:0000313" key="2">
    <source>
        <dbReference type="EMBL" id="JAR90367.1"/>
    </source>
</evidence>
<reference evidence="2" key="1">
    <citation type="journal article" date="2018" name="PLoS Negl. Trop. Dis.">
        <title>Sialome diversity of ticks revealed by RNAseq of single tick salivary glands.</title>
        <authorList>
            <person name="Perner J."/>
            <person name="Kropackova S."/>
            <person name="Kopacek P."/>
            <person name="Ribeiro J.M."/>
        </authorList>
    </citation>
    <scope>NUCLEOTIDE SEQUENCE</scope>
    <source>
        <strain evidence="2">Siblings of single egg batch collected in Ceske Budejovice</strain>
        <tissue evidence="2">Salivary glands</tissue>
    </source>
</reference>
<dbReference type="AlphaFoldDB" id="A0A147BHV2"/>
<organism evidence="2">
    <name type="scientific">Ixodes ricinus</name>
    <name type="common">Common tick</name>
    <name type="synonym">Acarus ricinus</name>
    <dbReference type="NCBI Taxonomy" id="34613"/>
    <lineage>
        <taxon>Eukaryota</taxon>
        <taxon>Metazoa</taxon>
        <taxon>Ecdysozoa</taxon>
        <taxon>Arthropoda</taxon>
        <taxon>Chelicerata</taxon>
        <taxon>Arachnida</taxon>
        <taxon>Acari</taxon>
        <taxon>Parasitiformes</taxon>
        <taxon>Ixodida</taxon>
        <taxon>Ixodoidea</taxon>
        <taxon>Ixodidae</taxon>
        <taxon>Ixodinae</taxon>
        <taxon>Ixodes</taxon>
    </lineage>
</organism>
<keyword evidence="1" id="KW-0732">Signal</keyword>
<proteinExistence type="predicted"/>
<protein>
    <submittedName>
        <fullName evidence="2">Putative actin cytoskeleton-regulatory complex protein pan1</fullName>
    </submittedName>
</protein>
<feature type="chain" id="PRO_5007542361" evidence="1">
    <location>
        <begin position="22"/>
        <end position="217"/>
    </location>
</feature>
<name>A0A147BHV2_IXORI</name>
<dbReference type="EMBL" id="GEGO01005037">
    <property type="protein sequence ID" value="JAR90367.1"/>
    <property type="molecule type" value="Transcribed_RNA"/>
</dbReference>
<accession>A0A147BHV2</accession>
<evidence type="ECO:0000256" key="1">
    <source>
        <dbReference type="SAM" id="SignalP"/>
    </source>
</evidence>
<feature type="signal peptide" evidence="1">
    <location>
        <begin position="1"/>
        <end position="21"/>
    </location>
</feature>
<sequence length="217" mass="24898">MNPLCWSSCLWLWFMCTGVECLPKLHLSSRDQYDDSFTVTINYVIDDSLKPDNEEAVNAWVVWVTQQAMVDFQKVFHFTLNLSYKITNLEDQGDLKLMLEQNKKQDIIWPDGAISTLTEYFRKKSHFDIICLVTKLKINDGSMVINGYGYHGDQILCEKSLAILLAYAPSEPGYASHTLLSLILKSISSGVSDTVFNIPSDKHEEVKELLRYVNRHH</sequence>